<dbReference type="InterPro" id="IPR022684">
    <property type="entry name" value="Calpain_cysteine_protease"/>
</dbReference>
<dbReference type="SMART" id="SM00230">
    <property type="entry name" value="CysPc"/>
    <property type="match status" value="1"/>
</dbReference>
<keyword evidence="5 8" id="KW-0378">Hydrolase</keyword>
<evidence type="ECO:0000256" key="4">
    <source>
        <dbReference type="ARBA" id="ARBA00022737"/>
    </source>
</evidence>
<dbReference type="PANTHER" id="PTHR10183">
    <property type="entry name" value="CALPAIN"/>
    <property type="match status" value="1"/>
</dbReference>
<feature type="active site" evidence="8">
    <location>
        <position position="98"/>
    </location>
</feature>
<dbReference type="InterPro" id="IPR000169">
    <property type="entry name" value="Pept_cys_AS"/>
</dbReference>
<dbReference type="InterPro" id="IPR001300">
    <property type="entry name" value="Peptidase_C2_calpain_cat"/>
</dbReference>
<dbReference type="SUPFAM" id="SSF47473">
    <property type="entry name" value="EF-hand"/>
    <property type="match status" value="1"/>
</dbReference>
<gene>
    <name evidence="12" type="primary">CAPN13</name>
</gene>
<dbReference type="CDD" id="cd00044">
    <property type="entry name" value="CysPc"/>
    <property type="match status" value="1"/>
</dbReference>
<proteinExistence type="inferred from homology"/>
<keyword evidence="7" id="KW-0106">Calcium</keyword>
<evidence type="ECO:0000256" key="8">
    <source>
        <dbReference type="PROSITE-ProRule" id="PRU00239"/>
    </source>
</evidence>
<comment type="similarity">
    <text evidence="1">Belongs to the peptidase C2 family.</text>
</comment>
<evidence type="ECO:0000256" key="1">
    <source>
        <dbReference type="ARBA" id="ARBA00007623"/>
    </source>
</evidence>
<dbReference type="CDD" id="cd16195">
    <property type="entry name" value="EFh_PEF_CAPN13_14"/>
    <property type="match status" value="1"/>
</dbReference>
<keyword evidence="4" id="KW-0677">Repeat</keyword>
<keyword evidence="6 8" id="KW-0788">Thiol protease</keyword>
<evidence type="ECO:0000256" key="7">
    <source>
        <dbReference type="ARBA" id="ARBA00022837"/>
    </source>
</evidence>
<dbReference type="Gene3D" id="2.60.120.380">
    <property type="match status" value="1"/>
</dbReference>
<organism evidence="11 12">
    <name type="scientific">Pogona vitticeps</name>
    <name type="common">central bearded dragon</name>
    <dbReference type="NCBI Taxonomy" id="103695"/>
    <lineage>
        <taxon>Eukaryota</taxon>
        <taxon>Metazoa</taxon>
        <taxon>Chordata</taxon>
        <taxon>Craniata</taxon>
        <taxon>Vertebrata</taxon>
        <taxon>Euteleostomi</taxon>
        <taxon>Lepidosauria</taxon>
        <taxon>Squamata</taxon>
        <taxon>Bifurcata</taxon>
        <taxon>Unidentata</taxon>
        <taxon>Episquamata</taxon>
        <taxon>Toxicofera</taxon>
        <taxon>Iguania</taxon>
        <taxon>Acrodonta</taxon>
        <taxon>Agamidae</taxon>
        <taxon>Amphibolurinae</taxon>
        <taxon>Pogona</taxon>
    </lineage>
</organism>
<keyword evidence="3" id="KW-0479">Metal-binding</keyword>
<keyword evidence="11" id="KW-1185">Reference proteome</keyword>
<evidence type="ECO:0000313" key="11">
    <source>
        <dbReference type="Proteomes" id="UP001652642"/>
    </source>
</evidence>
<dbReference type="SUPFAM" id="SSF49758">
    <property type="entry name" value="Calpain large subunit, middle domain (domain III)"/>
    <property type="match status" value="1"/>
</dbReference>
<dbReference type="SUPFAM" id="SSF54001">
    <property type="entry name" value="Cysteine proteinases"/>
    <property type="match status" value="1"/>
</dbReference>
<dbReference type="PROSITE" id="PS00139">
    <property type="entry name" value="THIOL_PROTEASE_CYS"/>
    <property type="match status" value="1"/>
</dbReference>
<dbReference type="InterPro" id="IPR038765">
    <property type="entry name" value="Papain-like_cys_pep_sf"/>
</dbReference>
<name>A0ABM5FRB3_9SAUR</name>
<dbReference type="RefSeq" id="XP_072847952.1">
    <property type="nucleotide sequence ID" value="XM_072991851.1"/>
</dbReference>
<evidence type="ECO:0000256" key="3">
    <source>
        <dbReference type="ARBA" id="ARBA00022723"/>
    </source>
</evidence>
<dbReference type="Pfam" id="PF01067">
    <property type="entry name" value="Calpain_III"/>
    <property type="match status" value="1"/>
</dbReference>
<dbReference type="PANTHER" id="PTHR10183:SF333">
    <property type="entry name" value="CALPAIN-13"/>
    <property type="match status" value="1"/>
</dbReference>
<dbReference type="InterPro" id="IPR011992">
    <property type="entry name" value="EF-hand-dom_pair"/>
</dbReference>
<reference evidence="11" key="1">
    <citation type="submission" date="2025-05" db="UniProtKB">
        <authorList>
            <consortium name="RefSeq"/>
        </authorList>
    </citation>
    <scope>NUCLEOTIDE SEQUENCE [LARGE SCALE GENOMIC DNA]</scope>
</reference>
<evidence type="ECO:0000256" key="2">
    <source>
        <dbReference type="ARBA" id="ARBA00022670"/>
    </source>
</evidence>
<reference evidence="12" key="2">
    <citation type="submission" date="2025-08" db="UniProtKB">
        <authorList>
            <consortium name="RefSeq"/>
        </authorList>
    </citation>
    <scope>IDENTIFICATION</scope>
</reference>
<dbReference type="PROSITE" id="PS50203">
    <property type="entry name" value="CALPAIN_CAT"/>
    <property type="match status" value="1"/>
</dbReference>
<feature type="domain" description="Calpain catalytic" evidence="9">
    <location>
        <begin position="40"/>
        <end position="356"/>
    </location>
</feature>
<dbReference type="Pfam" id="PF21875">
    <property type="entry name" value="CAPN13-like_C_EFh"/>
    <property type="match status" value="1"/>
</dbReference>
<dbReference type="InterPro" id="IPR036213">
    <property type="entry name" value="Calpain_III_sf"/>
</dbReference>
<dbReference type="Gene3D" id="1.10.238.10">
    <property type="entry name" value="EF-hand"/>
    <property type="match status" value="1"/>
</dbReference>
<dbReference type="InterPro" id="IPR018247">
    <property type="entry name" value="EF_Hand_1_Ca_BS"/>
</dbReference>
<dbReference type="GeneID" id="110089266"/>
<dbReference type="Pfam" id="PF00648">
    <property type="entry name" value="Peptidase_C2"/>
    <property type="match status" value="1"/>
</dbReference>
<keyword evidence="2 8" id="KW-0645">Protease</keyword>
<feature type="domain" description="EF-hand" evidence="10">
    <location>
        <begin position="485"/>
        <end position="520"/>
    </location>
</feature>
<sequence length="613" mass="71172">MYQKKLGQNSGKIGNLPSSQNFKNQNFTELRDYCLDRGLLFEDSTFPAQISSIGPTVLSEDRLHQIEWLRPIVKQKNPFLIVDGVSRFDICQGQVGDCWVLAALGSVTRQQRFLDRIIPKDQGFKHNYAGIFHFQFWQFGNWVDVVIDDRLPFLNGQYVFVRPSDRNEFWPPLLEKAYAKLRGSYSNLHWGYLSEALVDFTGGVQLDFNLQRPQMFLYEMLKTAAMSGSVMGCTTPGAVQSKNIAIFYPVLHIDFQSDLTLLNQKCREEQKVVTVMNSPTNVVLENGIVQGHAYTIVWATEVPYRNEKKYIIRLWNPYGDTEWKGAWSDGSVEWDYVPKSYKEKLYENRLDGEFWYGHYYVEPEGRTVLNRTGLMRTRDVSKQFKLIPGTYIIIPTMSPEDPESEFLLRIFLKKQNQNTLRGKYAEPSPVMTKDASMWNQDNSYETVFLRYANQSSQLNAFQLQRILNEVVLKDLMASLGNRDGFSFDSSKSLLALMDTNANGSLTLDEFGRLWRDLNRYKDIFRQENERNSGFLDVSDLKRVIEGTGLLVDHKLLRLMIVRYGDPSMRLYFPDFACCMIRLETMAKVFHNLRGDGRKISFTEDQWFTMIMYC</sequence>
<dbReference type="PROSITE" id="PS50222">
    <property type="entry name" value="EF_HAND_2"/>
    <property type="match status" value="1"/>
</dbReference>
<evidence type="ECO:0000256" key="6">
    <source>
        <dbReference type="ARBA" id="ARBA00022807"/>
    </source>
</evidence>
<dbReference type="InterPro" id="IPR002048">
    <property type="entry name" value="EF_hand_dom"/>
</dbReference>
<protein>
    <submittedName>
        <fullName evidence="12">Calpain-13</fullName>
    </submittedName>
</protein>
<evidence type="ECO:0000259" key="10">
    <source>
        <dbReference type="PROSITE" id="PS50222"/>
    </source>
</evidence>
<accession>A0ABM5FRB3</accession>
<dbReference type="PRINTS" id="PR00704">
    <property type="entry name" value="CALPAIN"/>
</dbReference>
<feature type="active site" evidence="8">
    <location>
        <position position="292"/>
    </location>
</feature>
<dbReference type="InterPro" id="IPR054069">
    <property type="entry name" value="CAPN3/13-like_C_EFh"/>
</dbReference>
<dbReference type="Gene3D" id="3.90.70.10">
    <property type="entry name" value="Cysteine proteinases"/>
    <property type="match status" value="1"/>
</dbReference>
<dbReference type="InterPro" id="IPR022682">
    <property type="entry name" value="Calpain_domain_III"/>
</dbReference>
<dbReference type="PROSITE" id="PS00018">
    <property type="entry name" value="EF_HAND_1"/>
    <property type="match status" value="1"/>
</dbReference>
<evidence type="ECO:0000313" key="12">
    <source>
        <dbReference type="RefSeq" id="XP_072847952.1"/>
    </source>
</evidence>
<evidence type="ECO:0000256" key="5">
    <source>
        <dbReference type="ARBA" id="ARBA00022801"/>
    </source>
</evidence>
<dbReference type="Proteomes" id="UP001652642">
    <property type="component" value="Chromosome 1"/>
</dbReference>
<evidence type="ECO:0000259" key="9">
    <source>
        <dbReference type="PROSITE" id="PS50203"/>
    </source>
</evidence>
<feature type="active site" evidence="8">
    <location>
        <position position="316"/>
    </location>
</feature>